<gene>
    <name evidence="4" type="ORF">GCM10008024_27520</name>
    <name evidence="5" type="ORF">SAMN05444006_11661</name>
</gene>
<keyword evidence="2" id="KW-0732">Signal</keyword>
<dbReference type="PANTHER" id="PTHR42852">
    <property type="entry name" value="THIOL:DISULFIDE INTERCHANGE PROTEIN DSBE"/>
    <property type="match status" value="1"/>
</dbReference>
<dbReference type="GO" id="GO:0015036">
    <property type="term" value="F:disulfide oxidoreductase activity"/>
    <property type="evidence" value="ECO:0007669"/>
    <property type="project" value="UniProtKB-ARBA"/>
</dbReference>
<comment type="caution">
    <text evidence="4">The sequence shown here is derived from an EMBL/GenBank/DDBJ whole genome shotgun (WGS) entry which is preliminary data.</text>
</comment>
<dbReference type="PANTHER" id="PTHR42852:SF13">
    <property type="entry name" value="PROTEIN DIPZ"/>
    <property type="match status" value="1"/>
</dbReference>
<dbReference type="InterPro" id="IPR000866">
    <property type="entry name" value="AhpC/TSA"/>
</dbReference>
<name>A0AAN4UTP8_9RHOB</name>
<evidence type="ECO:0000313" key="5">
    <source>
        <dbReference type="EMBL" id="SDX44438.1"/>
    </source>
</evidence>
<dbReference type="PROSITE" id="PS00194">
    <property type="entry name" value="THIOREDOXIN_1"/>
    <property type="match status" value="1"/>
</dbReference>
<dbReference type="InterPro" id="IPR013766">
    <property type="entry name" value="Thioredoxin_domain"/>
</dbReference>
<dbReference type="EMBL" id="BNAB01000013">
    <property type="protein sequence ID" value="GHE03583.1"/>
    <property type="molecule type" value="Genomic_DNA"/>
</dbReference>
<reference evidence="5 6" key="2">
    <citation type="submission" date="2016-10" db="EMBL/GenBank/DDBJ databases">
        <authorList>
            <person name="Varghese N."/>
            <person name="Submissions S."/>
        </authorList>
    </citation>
    <scope>NUCLEOTIDE SEQUENCE [LARGE SCALE GENOMIC DNA]</scope>
    <source>
        <strain evidence="5 6">DSM 24802</strain>
    </source>
</reference>
<dbReference type="GO" id="GO:0016209">
    <property type="term" value="F:antioxidant activity"/>
    <property type="evidence" value="ECO:0007669"/>
    <property type="project" value="InterPro"/>
</dbReference>
<dbReference type="SUPFAM" id="SSF52833">
    <property type="entry name" value="Thioredoxin-like"/>
    <property type="match status" value="1"/>
</dbReference>
<dbReference type="EMBL" id="FNOB01000016">
    <property type="protein sequence ID" value="SDX44438.1"/>
    <property type="molecule type" value="Genomic_DNA"/>
</dbReference>
<proteinExistence type="predicted"/>
<protein>
    <submittedName>
        <fullName evidence="4 5">Thioredoxin</fullName>
    </submittedName>
</protein>
<dbReference type="Proteomes" id="UP000634647">
    <property type="component" value="Unassembled WGS sequence"/>
</dbReference>
<dbReference type="Pfam" id="PF00578">
    <property type="entry name" value="AhpC-TSA"/>
    <property type="match status" value="1"/>
</dbReference>
<reference evidence="4" key="3">
    <citation type="submission" date="2023-06" db="EMBL/GenBank/DDBJ databases">
        <authorList>
            <person name="Sun Q."/>
            <person name="Zhou Y."/>
        </authorList>
    </citation>
    <scope>NUCLEOTIDE SEQUENCE</scope>
    <source>
        <strain evidence="4">CGMCC 1.10859</strain>
    </source>
</reference>
<keyword evidence="5" id="KW-0413">Isomerase</keyword>
<evidence type="ECO:0000256" key="2">
    <source>
        <dbReference type="SAM" id="SignalP"/>
    </source>
</evidence>
<accession>A0AAN4UTP8</accession>
<evidence type="ECO:0000256" key="1">
    <source>
        <dbReference type="ARBA" id="ARBA00023284"/>
    </source>
</evidence>
<dbReference type="CDD" id="cd02966">
    <property type="entry name" value="TlpA_like_family"/>
    <property type="match status" value="1"/>
</dbReference>
<sequence length="211" mass="22538">MRKVRNAVLYAALALGANLVPGQAAWSGAPNLAQVSALRQGDMRKLEFHTAPRPVPDIAFQDAAGAPHRLSDYRGRYLVVNFWATWCAPCRKEMPTLDRLQAQMGGAKLQVLPIATIRNRLPAIQRFYKEDGIKRLPILIDPKAELARRMGVMGLPVTVIVNPDGQEIARLIGEANWSGPDARAVLGALIGPGGDDAGDDAGDGAAAGDAD</sequence>
<evidence type="ECO:0000313" key="6">
    <source>
        <dbReference type="Proteomes" id="UP000199541"/>
    </source>
</evidence>
<feature type="domain" description="Thioredoxin" evidence="3">
    <location>
        <begin position="49"/>
        <end position="191"/>
    </location>
</feature>
<dbReference type="Gene3D" id="3.40.30.10">
    <property type="entry name" value="Glutaredoxin"/>
    <property type="match status" value="1"/>
</dbReference>
<keyword evidence="1" id="KW-0676">Redox-active center</keyword>
<dbReference type="GO" id="GO:0016853">
    <property type="term" value="F:isomerase activity"/>
    <property type="evidence" value="ECO:0007669"/>
    <property type="project" value="UniProtKB-KW"/>
</dbReference>
<organism evidence="4 7">
    <name type="scientific">Allgaiera indica</name>
    <dbReference type="NCBI Taxonomy" id="765699"/>
    <lineage>
        <taxon>Bacteria</taxon>
        <taxon>Pseudomonadati</taxon>
        <taxon>Pseudomonadota</taxon>
        <taxon>Alphaproteobacteria</taxon>
        <taxon>Rhodobacterales</taxon>
        <taxon>Paracoccaceae</taxon>
        <taxon>Allgaiera</taxon>
    </lineage>
</organism>
<dbReference type="PROSITE" id="PS51352">
    <property type="entry name" value="THIOREDOXIN_2"/>
    <property type="match status" value="1"/>
</dbReference>
<evidence type="ECO:0000259" key="3">
    <source>
        <dbReference type="PROSITE" id="PS51352"/>
    </source>
</evidence>
<reference evidence="4" key="1">
    <citation type="journal article" date="2014" name="Int. J. Syst. Evol. Microbiol.">
        <title>Complete genome sequence of Corynebacterium casei LMG S-19264T (=DSM 44701T), isolated from a smear-ripened cheese.</title>
        <authorList>
            <consortium name="US DOE Joint Genome Institute (JGI-PGF)"/>
            <person name="Walter F."/>
            <person name="Albersmeier A."/>
            <person name="Kalinowski J."/>
            <person name="Ruckert C."/>
        </authorList>
    </citation>
    <scope>NUCLEOTIDE SEQUENCE</scope>
    <source>
        <strain evidence="4">CGMCC 1.10859</strain>
    </source>
</reference>
<dbReference type="RefSeq" id="WP_051645800.1">
    <property type="nucleotide sequence ID" value="NZ_BNAB01000013.1"/>
</dbReference>
<feature type="signal peptide" evidence="2">
    <location>
        <begin position="1"/>
        <end position="24"/>
    </location>
</feature>
<evidence type="ECO:0000313" key="7">
    <source>
        <dbReference type="Proteomes" id="UP000634647"/>
    </source>
</evidence>
<dbReference type="InterPro" id="IPR050553">
    <property type="entry name" value="Thioredoxin_ResA/DsbE_sf"/>
</dbReference>
<keyword evidence="6" id="KW-1185">Reference proteome</keyword>
<feature type="chain" id="PRO_5042951656" evidence="2">
    <location>
        <begin position="25"/>
        <end position="211"/>
    </location>
</feature>
<evidence type="ECO:0000313" key="4">
    <source>
        <dbReference type="EMBL" id="GHE03583.1"/>
    </source>
</evidence>
<dbReference type="Proteomes" id="UP000199541">
    <property type="component" value="Unassembled WGS sequence"/>
</dbReference>
<dbReference type="AlphaFoldDB" id="A0AAN4UTP8"/>
<dbReference type="InterPro" id="IPR017937">
    <property type="entry name" value="Thioredoxin_CS"/>
</dbReference>
<dbReference type="InterPro" id="IPR036249">
    <property type="entry name" value="Thioredoxin-like_sf"/>
</dbReference>